<dbReference type="AlphaFoldDB" id="E0VUA5"/>
<evidence type="ECO:0000256" key="3">
    <source>
        <dbReference type="PIRSR" id="PIRSR000137-2"/>
    </source>
</evidence>
<dbReference type="Proteomes" id="UP000009046">
    <property type="component" value="Unassembled WGS sequence"/>
</dbReference>
<accession>E0VUA5</accession>
<dbReference type="SUPFAM" id="SSF51905">
    <property type="entry name" value="FAD/NAD(P)-binding domain"/>
    <property type="match status" value="1"/>
</dbReference>
<dbReference type="PROSITE" id="PS51257">
    <property type="entry name" value="PROKAR_LIPOPROTEIN"/>
    <property type="match status" value="1"/>
</dbReference>
<dbReference type="EMBL" id="DS235784">
    <property type="protein sequence ID" value="EEB16961.1"/>
    <property type="molecule type" value="Genomic_DNA"/>
</dbReference>
<comment type="similarity">
    <text evidence="1">Belongs to the GMC oxidoreductase family.</text>
</comment>
<comment type="cofactor">
    <cofactor evidence="3">
        <name>FAD</name>
        <dbReference type="ChEBI" id="CHEBI:57692"/>
    </cofactor>
</comment>
<feature type="domain" description="Glucose-methanol-choline oxidoreductase N-terminal" evidence="4">
    <location>
        <begin position="268"/>
        <end position="282"/>
    </location>
</feature>
<dbReference type="SUPFAM" id="SSF54373">
    <property type="entry name" value="FAD-linked reductases, C-terminal domain"/>
    <property type="match status" value="1"/>
</dbReference>
<dbReference type="Gene3D" id="3.50.50.60">
    <property type="entry name" value="FAD/NAD(P)-binding domain"/>
    <property type="match status" value="1"/>
</dbReference>
<dbReference type="STRING" id="121224.E0VUA5"/>
<evidence type="ECO:0000313" key="6">
    <source>
        <dbReference type="EnsemblMetazoa" id="PHUM448790-PA"/>
    </source>
</evidence>
<dbReference type="Pfam" id="PF00732">
    <property type="entry name" value="GMC_oxred_N"/>
    <property type="match status" value="1"/>
</dbReference>
<dbReference type="PANTHER" id="PTHR11552">
    <property type="entry name" value="GLUCOSE-METHANOL-CHOLINE GMC OXIDOREDUCTASE"/>
    <property type="match status" value="1"/>
</dbReference>
<reference evidence="5" key="1">
    <citation type="submission" date="2007-04" db="EMBL/GenBank/DDBJ databases">
        <title>Annotation of Pediculus humanus corporis strain USDA.</title>
        <authorList>
            <person name="Kirkness E."/>
            <person name="Hannick L."/>
            <person name="Hass B."/>
            <person name="Bruggner R."/>
            <person name="Lawson D."/>
            <person name="Bidwell S."/>
            <person name="Joardar V."/>
            <person name="Caler E."/>
            <person name="Walenz B."/>
            <person name="Inman J."/>
            <person name="Schobel S."/>
            <person name="Galinsky K."/>
            <person name="Amedeo P."/>
            <person name="Strausberg R."/>
        </authorList>
    </citation>
    <scope>NUCLEOTIDE SEQUENCE</scope>
    <source>
        <strain evidence="5">USDA</strain>
    </source>
</reference>
<keyword evidence="3" id="KW-0285">Flavoprotein</keyword>
<dbReference type="OMA" id="LQDQMNN"/>
<dbReference type="InParanoid" id="E0VUA5"/>
<proteinExistence type="inferred from homology"/>
<dbReference type="GO" id="GO:0016614">
    <property type="term" value="F:oxidoreductase activity, acting on CH-OH group of donors"/>
    <property type="evidence" value="ECO:0007669"/>
    <property type="project" value="InterPro"/>
</dbReference>
<dbReference type="OrthoDB" id="269227at2759"/>
<feature type="binding site" evidence="3">
    <location>
        <position position="94"/>
    </location>
    <ligand>
        <name>FAD</name>
        <dbReference type="ChEBI" id="CHEBI:57692"/>
    </ligand>
</feature>
<name>E0VUA5_PEDHC</name>
<dbReference type="CTD" id="8231238"/>
<evidence type="ECO:0000313" key="5">
    <source>
        <dbReference type="EMBL" id="EEB16961.1"/>
    </source>
</evidence>
<dbReference type="PROSITE" id="PS00624">
    <property type="entry name" value="GMC_OXRED_2"/>
    <property type="match status" value="1"/>
</dbReference>
<evidence type="ECO:0000256" key="2">
    <source>
        <dbReference type="PIRSR" id="PIRSR000137-1"/>
    </source>
</evidence>
<dbReference type="KEGG" id="phu:Phum_PHUM448790"/>
<feature type="binding site" evidence="3">
    <location>
        <position position="231"/>
    </location>
    <ligand>
        <name>FAD</name>
        <dbReference type="ChEBI" id="CHEBI:57692"/>
    </ligand>
</feature>
<evidence type="ECO:0000313" key="7">
    <source>
        <dbReference type="Proteomes" id="UP000009046"/>
    </source>
</evidence>
<dbReference type="Pfam" id="PF05199">
    <property type="entry name" value="GMC_oxred_C"/>
    <property type="match status" value="1"/>
</dbReference>
<dbReference type="InterPro" id="IPR012132">
    <property type="entry name" value="GMC_OxRdtase"/>
</dbReference>
<organism>
    <name type="scientific">Pediculus humanus subsp. corporis</name>
    <name type="common">Body louse</name>
    <dbReference type="NCBI Taxonomy" id="121224"/>
    <lineage>
        <taxon>Eukaryota</taxon>
        <taxon>Metazoa</taxon>
        <taxon>Ecdysozoa</taxon>
        <taxon>Arthropoda</taxon>
        <taxon>Hexapoda</taxon>
        <taxon>Insecta</taxon>
        <taxon>Pterygota</taxon>
        <taxon>Neoptera</taxon>
        <taxon>Paraneoptera</taxon>
        <taxon>Psocodea</taxon>
        <taxon>Troctomorpha</taxon>
        <taxon>Phthiraptera</taxon>
        <taxon>Anoplura</taxon>
        <taxon>Pediculidae</taxon>
        <taxon>Pediculus</taxon>
    </lineage>
</organism>
<keyword evidence="5" id="KW-0560">Oxidoreductase</keyword>
<dbReference type="InterPro" id="IPR007867">
    <property type="entry name" value="GMC_OxRtase_C"/>
</dbReference>
<dbReference type="GO" id="GO:0050660">
    <property type="term" value="F:flavin adenine dinucleotide binding"/>
    <property type="evidence" value="ECO:0007669"/>
    <property type="project" value="InterPro"/>
</dbReference>
<keyword evidence="3" id="KW-0274">FAD</keyword>
<reference evidence="5" key="2">
    <citation type="submission" date="2007-04" db="EMBL/GenBank/DDBJ databases">
        <title>The genome of the human body louse.</title>
        <authorList>
            <consortium name="The Human Body Louse Genome Consortium"/>
            <person name="Kirkness E."/>
            <person name="Walenz B."/>
            <person name="Hass B."/>
            <person name="Bruggner R."/>
            <person name="Strausberg R."/>
        </authorList>
    </citation>
    <scope>NUCLEOTIDE SEQUENCE</scope>
    <source>
        <strain evidence="5">USDA</strain>
    </source>
</reference>
<sequence length="580" mass="65518">MSSDLTKFYFKEYDFIIIGAGTAGCVLANRLTEVPDWKVLLIEAGGPEHFLMDIPIVANFLQFSQANWKYRTQPSTSSCLGMKGGRCHWPRGKVMGGSSVLNYMIYTKGNRRDFDEWEAMGNKGWGWNNVSYYYRKMENIQIPKIARSKYHGTNGYLTITEVPYKTPIADAFVEAGQAIGQPIIDFNGPTQIGFNYLQVTMQNGTRWSSSRAYLHSIHERPNLHVKKNSMVTKIIIDPKTKTAMGVEFVRFGRKYFVKAKKEVIVSGGAINSPQLLMLSGIGPENHLKNKSIKVIKNAKVGYNLQDHTATGGLSYLIDYPFSIIFNRMLGVRKHITDYLSSHNGLFTVPGGCEALGFIDLRNMNDTDGYPDLELLLASGGIESDDTLHKNFNLDEKLYQQMYGSIEGKDSFMILPLTMRPKSRGRIILRDNNPFHHPLIYPNYFSDPEGYDIKLAVAGIRMANKLVKTPSFRKLGAKLHDKPLPPCKNLGFDTDAYWECYAKHFTFTIYHHVGTCKMGPSSDPNAVVDERLRVRGIKHLRVIDASIMPLIPTAHTNAPTFMIAEKGSDMIKEDWDMINYL</sequence>
<reference evidence="6" key="3">
    <citation type="submission" date="2021-02" db="UniProtKB">
        <authorList>
            <consortium name="EnsemblMetazoa"/>
        </authorList>
    </citation>
    <scope>IDENTIFICATION</scope>
    <source>
        <strain evidence="6">USDA</strain>
    </source>
</reference>
<dbReference type="VEuPathDB" id="VectorBase:PHUM448790"/>
<gene>
    <name evidence="6" type="primary">8231238</name>
    <name evidence="5" type="ORF">Phum_PHUM448790</name>
</gene>
<dbReference type="EMBL" id="AAZO01005475">
    <property type="status" value="NOT_ANNOTATED_CDS"/>
    <property type="molecule type" value="Genomic_DNA"/>
</dbReference>
<keyword evidence="7" id="KW-1185">Reference proteome</keyword>
<dbReference type="eggNOG" id="KOG1238">
    <property type="taxonomic scope" value="Eukaryota"/>
</dbReference>
<dbReference type="Gene3D" id="3.30.560.10">
    <property type="entry name" value="Glucose Oxidase, domain 3"/>
    <property type="match status" value="1"/>
</dbReference>
<feature type="active site" description="Proton acceptor" evidence="2">
    <location>
        <position position="554"/>
    </location>
</feature>
<feature type="active site" description="Proton donor" evidence="2">
    <location>
        <position position="510"/>
    </location>
</feature>
<dbReference type="GeneID" id="8231238"/>
<dbReference type="InterPro" id="IPR036188">
    <property type="entry name" value="FAD/NAD-bd_sf"/>
</dbReference>
<dbReference type="InterPro" id="IPR000172">
    <property type="entry name" value="GMC_OxRdtase_N"/>
</dbReference>
<dbReference type="RefSeq" id="XP_002429699.1">
    <property type="nucleotide sequence ID" value="XM_002429654.1"/>
</dbReference>
<dbReference type="EnsemblMetazoa" id="PHUM448790-RA">
    <property type="protein sequence ID" value="PHUM448790-PA"/>
    <property type="gene ID" value="PHUM448790"/>
</dbReference>
<dbReference type="EC" id="1.1.99.10" evidence="5"/>
<evidence type="ECO:0000259" key="4">
    <source>
        <dbReference type="PROSITE" id="PS00624"/>
    </source>
</evidence>
<evidence type="ECO:0000256" key="1">
    <source>
        <dbReference type="ARBA" id="ARBA00010790"/>
    </source>
</evidence>
<dbReference type="FunCoup" id="E0VUA5">
    <property type="interactions" value="40"/>
</dbReference>
<dbReference type="HOGENOM" id="CLU_002865_7_0_1"/>
<dbReference type="PIRSF" id="PIRSF000137">
    <property type="entry name" value="Alcohol_oxidase"/>
    <property type="match status" value="1"/>
</dbReference>
<dbReference type="PANTHER" id="PTHR11552:SF158">
    <property type="entry name" value="GH23626P-RELATED"/>
    <property type="match status" value="1"/>
</dbReference>
<protein>
    <submittedName>
        <fullName evidence="5">Glucose dehydrogenase, putative</fullName>
        <ecNumber evidence="5">1.1.99.10</ecNumber>
    </submittedName>
</protein>